<keyword evidence="3" id="KW-1185">Reference proteome</keyword>
<sequence length="367" mass="40497">PPPRGRAAPPPARPFFCSQGSRLHRDTALTFFSTRRAAAMQHGDRRGEGWFSQLLAPGPEPYRGHDGYMLEGRHGGHSRMDTSIDSGSLCMGAEVVQQVPTGAYVFAGEGRGRYQKVTDYRYVGEGGGYEPEMRKIVLSRREDQICRCVCCCGCFLGTLLVVGLVGLLVEHLMAKAPFDCQVGLGHTDTWPADKLDRGAATGRKSAARWPTSAPCRTCSRRRRRPTRQPSRPTTARPGTTSGRLGGTTRRRAGAARGSTAAARCSTASTSLTCRPGRLRSRHGAAATTGWLARAPPRRRPLSTTAWQVPSSGSRRGLSTRTSLKHWCCKHEERGCDLPREEYDCKKAEREGTWEAWRREYCCEKESR</sequence>
<name>A0ABN9R800_9DINO</name>
<feature type="region of interest" description="Disordered" evidence="1">
    <location>
        <begin position="191"/>
        <end position="261"/>
    </location>
</feature>
<comment type="caution">
    <text evidence="2">The sequence shown here is derived from an EMBL/GenBank/DDBJ whole genome shotgun (WGS) entry which is preliminary data.</text>
</comment>
<gene>
    <name evidence="2" type="ORF">PCOR1329_LOCUS17626</name>
</gene>
<reference evidence="2" key="1">
    <citation type="submission" date="2023-10" db="EMBL/GenBank/DDBJ databases">
        <authorList>
            <person name="Chen Y."/>
            <person name="Shah S."/>
            <person name="Dougan E. K."/>
            <person name="Thang M."/>
            <person name="Chan C."/>
        </authorList>
    </citation>
    <scope>NUCLEOTIDE SEQUENCE [LARGE SCALE GENOMIC DNA]</scope>
</reference>
<dbReference type="Proteomes" id="UP001189429">
    <property type="component" value="Unassembled WGS sequence"/>
</dbReference>
<dbReference type="EMBL" id="CAUYUJ010005491">
    <property type="protein sequence ID" value="CAK0813838.1"/>
    <property type="molecule type" value="Genomic_DNA"/>
</dbReference>
<feature type="region of interest" description="Disordered" evidence="1">
    <location>
        <begin position="297"/>
        <end position="317"/>
    </location>
</feature>
<feature type="compositionally biased region" description="Low complexity" evidence="1">
    <location>
        <begin position="227"/>
        <end position="242"/>
    </location>
</feature>
<feature type="non-terminal residue" evidence="2">
    <location>
        <position position="1"/>
    </location>
</feature>
<evidence type="ECO:0000256" key="1">
    <source>
        <dbReference type="SAM" id="MobiDB-lite"/>
    </source>
</evidence>
<protein>
    <submittedName>
        <fullName evidence="2">Uncharacterized protein</fullName>
    </submittedName>
</protein>
<proteinExistence type="predicted"/>
<accession>A0ABN9R800</accession>
<organism evidence="2 3">
    <name type="scientific">Prorocentrum cordatum</name>
    <dbReference type="NCBI Taxonomy" id="2364126"/>
    <lineage>
        <taxon>Eukaryota</taxon>
        <taxon>Sar</taxon>
        <taxon>Alveolata</taxon>
        <taxon>Dinophyceae</taxon>
        <taxon>Prorocentrales</taxon>
        <taxon>Prorocentraceae</taxon>
        <taxon>Prorocentrum</taxon>
    </lineage>
</organism>
<evidence type="ECO:0000313" key="3">
    <source>
        <dbReference type="Proteomes" id="UP001189429"/>
    </source>
</evidence>
<evidence type="ECO:0000313" key="2">
    <source>
        <dbReference type="EMBL" id="CAK0813838.1"/>
    </source>
</evidence>